<dbReference type="PANTHER" id="PTHR46017:SF1">
    <property type="entry name" value="ALPHA-MANNOSIDASE 2C1"/>
    <property type="match status" value="1"/>
</dbReference>
<dbReference type="HOGENOM" id="CLU_003442_0_1_1"/>
<dbReference type="GO" id="GO:0006013">
    <property type="term" value="P:mannose metabolic process"/>
    <property type="evidence" value="ECO:0007669"/>
    <property type="project" value="InterPro"/>
</dbReference>
<dbReference type="Gene3D" id="2.70.98.30">
    <property type="entry name" value="Golgi alpha-mannosidase II, domain 4"/>
    <property type="match status" value="1"/>
</dbReference>
<keyword evidence="6" id="KW-0326">Glycosidase</keyword>
<evidence type="ECO:0000256" key="3">
    <source>
        <dbReference type="ARBA" id="ARBA00012752"/>
    </source>
</evidence>
<accession>W3VGG5</accession>
<sequence>MPFDVGALSLHVPLGAAWRFASEVAQVGWSISALITELTGCTESIPTDVLPTVAAKNPTRPPVQANASPLASLTYPLPPHSAFSPAVKPGFNLIIPVQGRRYSTVFQTSASHLNELRHELLSAPRSTAAMCGPTSHQAPYPLLAEQATRPVRPLPIRSIQEKRIHEFIGGQFASDNVSSLLYAGRTNAAAHVQIQSWSPSNGTRPNFAEASAQTFQPCRIGDKFGPSWSNHWLKLTLTVPAEWADLDGVELEFDASCEALIFDQHGNPLQGFTGGQEFDRRHDFPLPKGDRARMGAVYYVEITGNGMFGIHAKDTRYYDLGIGSDPDPHRYFELAKVDLVLKRLEAWQLMYDFTTLQQCVEELPKDGVLQNKALFIANEIMNTFRRSDVSSIARCRQLAEEVFGEAWSSSASSLFAGDAEIASKDNKALVWSLGHCHIDCVWLWSFEAAQQKVARSWTTQLALMERYPEYRFTASSPQQFKWIETLYPSLFERIRAKVKEGRFQPIGGLWVECDANMPSGESFARQLLYGQRYLQSRFGTTSNVFFLPDSFGYNSQIPQLARQAGCDYFFTQKLCWNRTNTFPHCTMMWTGLDGTQIVFSQSSIPNYNSRCGINDMIKATRRNPDLGVQPSCLHLFGFGDGGGGANPEHIERLRRTRALHNNGYTEVPKVTLGRSAKDFFEHVLETTRNGDRLATWSGEVYLEFHRGVYTSQAEMKKWNRLVELRLHDIEWLCTLAAVREAGYSYPHERLLQVWEPFMLGQFHDCLPGSSIRKVYDDMKNTYARLTVEMDQLQAEASAVLHAHQPGRAASADPVLFAPNTLGMPRQEVVELDAAAYGKLQSKPCVLQKLQNGNALLLLQDTNACGVLRHAVPQSQQGSVSARQEGGAFVLESDDMRLCIQNGRISSIYDKSERREMVAFGQSAGLSISEDYPPEFDNWEVEMYSLDTVEQLAFESVQIEEAGPCRASLGATIAIGEASRARVSIFMDAIPLIPQLANGEQARTAVQIRMSIDWHESHRFLRFEIPTTIRADTANFEMQFGHVARPTTRNTSWEAAKFEVCGHRFADLSEPNYGLAILTQTKYGYSVEGGLMRLSLLKAGAYPDSQMDRGSHVVDFALYAHRGSLMDGDVVAVARAYNAKPVLPGLLREGCDTSAWECPVRVVQDSKARYSQVVLDTVKMAEPRLDGGKEGKSIICRLYEAFGTRSSVTLECDLPVKRVSISDLLEQDHVDETRALNEAGALSSDGRLTAVLHLRAFQFMTVRIELA</sequence>
<comment type="function">
    <text evidence="7">Degrades free oligosaccharides in the vacuole.</text>
</comment>
<keyword evidence="11" id="KW-1185">Reference proteome</keyword>
<comment type="caution">
    <text evidence="10">The sequence shown here is derived from an EMBL/GenBank/DDBJ whole genome shotgun (WGS) entry which is preliminary data.</text>
</comment>
<dbReference type="EMBL" id="AWNI01000041">
    <property type="protein sequence ID" value="ETS59816.1"/>
    <property type="molecule type" value="Genomic_DNA"/>
</dbReference>
<evidence type="ECO:0000256" key="1">
    <source>
        <dbReference type="ARBA" id="ARBA00000365"/>
    </source>
</evidence>
<dbReference type="InterPro" id="IPR037094">
    <property type="entry name" value="Glyco_hydro_38_cen_sf"/>
</dbReference>
<dbReference type="InterPro" id="IPR028995">
    <property type="entry name" value="Glyco_hydro_57/38_cen_sf"/>
</dbReference>
<dbReference type="InterPro" id="IPR041147">
    <property type="entry name" value="GH38_C"/>
</dbReference>
<protein>
    <recommendedName>
        <fullName evidence="8">Alpha-mannosidase</fullName>
        <ecNumber evidence="3">3.2.1.24</ecNumber>
    </recommendedName>
</protein>
<dbReference type="GO" id="GO:0004559">
    <property type="term" value="F:alpha-mannosidase activity"/>
    <property type="evidence" value="ECO:0007669"/>
    <property type="project" value="UniProtKB-EC"/>
</dbReference>
<dbReference type="InterPro" id="IPR011682">
    <property type="entry name" value="Glyco_hydro_38_C"/>
</dbReference>
<dbReference type="Gene3D" id="1.20.1270.50">
    <property type="entry name" value="Glycoside hydrolase family 38, central domain"/>
    <property type="match status" value="1"/>
</dbReference>
<keyword evidence="4" id="KW-0479">Metal-binding</keyword>
<evidence type="ECO:0000313" key="10">
    <source>
        <dbReference type="EMBL" id="ETS59816.1"/>
    </source>
</evidence>
<evidence type="ECO:0000256" key="6">
    <source>
        <dbReference type="ARBA" id="ARBA00023295"/>
    </source>
</evidence>
<dbReference type="AlphaFoldDB" id="W3VGG5"/>
<dbReference type="GO" id="GO:0030246">
    <property type="term" value="F:carbohydrate binding"/>
    <property type="evidence" value="ECO:0007669"/>
    <property type="project" value="InterPro"/>
</dbReference>
<comment type="similarity">
    <text evidence="2">Belongs to the glycosyl hydrolase 38 family.</text>
</comment>
<evidence type="ECO:0000256" key="7">
    <source>
        <dbReference type="ARBA" id="ARBA00054985"/>
    </source>
</evidence>
<evidence type="ECO:0000256" key="8">
    <source>
        <dbReference type="ARBA" id="ARBA00071615"/>
    </source>
</evidence>
<dbReference type="PANTHER" id="PTHR46017">
    <property type="entry name" value="ALPHA-MANNOSIDASE 2C1"/>
    <property type="match status" value="1"/>
</dbReference>
<dbReference type="SUPFAM" id="SSF74650">
    <property type="entry name" value="Galactose mutarotase-like"/>
    <property type="match status" value="1"/>
</dbReference>
<reference evidence="10 11" key="1">
    <citation type="journal article" date="2014" name="Genome Announc.">
        <title>Genome sequence of the basidiomycetous fungus Pseudozyma aphidis DSM70725, an efficient producer of biosurfactant mannosylerythritol lipids.</title>
        <authorList>
            <person name="Lorenz S."/>
            <person name="Guenther M."/>
            <person name="Grumaz C."/>
            <person name="Rupp S."/>
            <person name="Zibek S."/>
            <person name="Sohn K."/>
        </authorList>
    </citation>
    <scope>NUCLEOTIDE SEQUENCE [LARGE SCALE GENOMIC DNA]</scope>
    <source>
        <strain evidence="11">ATCC 32657 / CBS 517.83 / DSM 70725 / JCM 10318 / NBRC 10182 / NRRL Y-7954 / St-0401</strain>
    </source>
</reference>
<dbReference type="InterPro" id="IPR000602">
    <property type="entry name" value="Glyco_hydro_38_N"/>
</dbReference>
<evidence type="ECO:0000259" key="9">
    <source>
        <dbReference type="SMART" id="SM00872"/>
    </source>
</evidence>
<dbReference type="FunFam" id="3.20.110.10:FF:000002">
    <property type="entry name" value="alpha-mannosidase 2C1 isoform X1"/>
    <property type="match status" value="1"/>
</dbReference>
<dbReference type="FunFam" id="1.20.1270.50:FF:000004">
    <property type="entry name" value="alpha-mannosidase 2C1 isoform X1"/>
    <property type="match status" value="1"/>
</dbReference>
<dbReference type="EC" id="3.2.1.24" evidence="3"/>
<dbReference type="Pfam" id="PF22907">
    <property type="entry name" value="Ams1-like_1st"/>
    <property type="match status" value="1"/>
</dbReference>
<dbReference type="Pfam" id="PF07748">
    <property type="entry name" value="Glyco_hydro_38C"/>
    <property type="match status" value="1"/>
</dbReference>
<dbReference type="InterPro" id="IPR015341">
    <property type="entry name" value="Glyco_hydro_38_cen"/>
</dbReference>
<dbReference type="InterPro" id="IPR027291">
    <property type="entry name" value="Glyco_hydro_38_N_sf"/>
</dbReference>
<evidence type="ECO:0000313" key="11">
    <source>
        <dbReference type="Proteomes" id="UP000019462"/>
    </source>
</evidence>
<gene>
    <name evidence="10" type="ORF">PaG_06344</name>
</gene>
<dbReference type="FunFam" id="2.70.98.30:FF:000001">
    <property type="entry name" value="alpha-mannosidase 2C1 isoform X2"/>
    <property type="match status" value="1"/>
</dbReference>
<organism evidence="10 11">
    <name type="scientific">Moesziomyces aphidis</name>
    <name type="common">Pseudozyma aphidis</name>
    <dbReference type="NCBI Taxonomy" id="84754"/>
    <lineage>
        <taxon>Eukaryota</taxon>
        <taxon>Fungi</taxon>
        <taxon>Dikarya</taxon>
        <taxon>Basidiomycota</taxon>
        <taxon>Ustilaginomycotina</taxon>
        <taxon>Ustilaginomycetes</taxon>
        <taxon>Ustilaginales</taxon>
        <taxon>Ustilaginaceae</taxon>
        <taxon>Moesziomyces</taxon>
    </lineage>
</organism>
<evidence type="ECO:0000256" key="4">
    <source>
        <dbReference type="ARBA" id="ARBA00022723"/>
    </source>
</evidence>
<dbReference type="InterPro" id="IPR054723">
    <property type="entry name" value="Ams1-like_N"/>
</dbReference>
<dbReference type="Proteomes" id="UP000019462">
    <property type="component" value="Unassembled WGS sequence"/>
</dbReference>
<dbReference type="InterPro" id="IPR011330">
    <property type="entry name" value="Glyco_hydro/deAcase_b/a-brl"/>
</dbReference>
<keyword evidence="5" id="KW-0378">Hydrolase</keyword>
<evidence type="ECO:0000256" key="5">
    <source>
        <dbReference type="ARBA" id="ARBA00022801"/>
    </source>
</evidence>
<dbReference type="Gene3D" id="3.20.110.10">
    <property type="entry name" value="Glycoside hydrolase 38, N terminal domain"/>
    <property type="match status" value="1"/>
</dbReference>
<dbReference type="GO" id="GO:0000329">
    <property type="term" value="C:fungal-type vacuole membrane"/>
    <property type="evidence" value="ECO:0007669"/>
    <property type="project" value="TreeGrafter"/>
</dbReference>
<dbReference type="Pfam" id="PF17677">
    <property type="entry name" value="Glyco_hydro38C2"/>
    <property type="match status" value="1"/>
</dbReference>
<dbReference type="SUPFAM" id="SSF88713">
    <property type="entry name" value="Glycoside hydrolase/deacetylase"/>
    <property type="match status" value="1"/>
</dbReference>
<dbReference type="Pfam" id="PF09261">
    <property type="entry name" value="Alpha-mann_mid"/>
    <property type="match status" value="1"/>
</dbReference>
<dbReference type="SMART" id="SM00872">
    <property type="entry name" value="Alpha-mann_mid"/>
    <property type="match status" value="1"/>
</dbReference>
<evidence type="ECO:0000256" key="2">
    <source>
        <dbReference type="ARBA" id="ARBA00009792"/>
    </source>
</evidence>
<proteinExistence type="inferred from homology"/>
<feature type="domain" description="Glycoside hydrolase family 38 central" evidence="9">
    <location>
        <begin position="703"/>
        <end position="782"/>
    </location>
</feature>
<dbReference type="OrthoDB" id="10261055at2759"/>
<dbReference type="Pfam" id="PF01074">
    <property type="entry name" value="Glyco_hydro_38N"/>
    <property type="match status" value="1"/>
</dbReference>
<dbReference type="InterPro" id="IPR011013">
    <property type="entry name" value="Gal_mutarotase_sf_dom"/>
</dbReference>
<name>W3VGG5_MOEAP</name>
<dbReference type="GO" id="GO:0046872">
    <property type="term" value="F:metal ion binding"/>
    <property type="evidence" value="ECO:0007669"/>
    <property type="project" value="UniProtKB-KW"/>
</dbReference>
<comment type="catalytic activity">
    <reaction evidence="1">
        <text>Hydrolysis of terminal, non-reducing alpha-D-mannose residues in alpha-D-mannosides.</text>
        <dbReference type="EC" id="3.2.1.24"/>
    </reaction>
</comment>
<dbReference type="GO" id="GO:0009313">
    <property type="term" value="P:oligosaccharide catabolic process"/>
    <property type="evidence" value="ECO:0007669"/>
    <property type="project" value="TreeGrafter"/>
</dbReference>
<dbReference type="SUPFAM" id="SSF88688">
    <property type="entry name" value="Families 57/38 glycoside transferase middle domain"/>
    <property type="match status" value="1"/>
</dbReference>